<dbReference type="PANTHER" id="PTHR22957">
    <property type="entry name" value="TBC1 DOMAIN FAMILY MEMBER GTPASE-ACTIVATING PROTEIN"/>
    <property type="match status" value="1"/>
</dbReference>
<dbReference type="InterPro" id="IPR000195">
    <property type="entry name" value="Rab-GAP-TBC_dom"/>
</dbReference>
<evidence type="ECO:0000259" key="3">
    <source>
        <dbReference type="PROSITE" id="PS50086"/>
    </source>
</evidence>
<feature type="domain" description="Rab-GAP TBC" evidence="3">
    <location>
        <begin position="22"/>
        <end position="301"/>
    </location>
</feature>
<dbReference type="SUPFAM" id="SSF47923">
    <property type="entry name" value="Ypt/Rab-GAP domain of gyp1p"/>
    <property type="match status" value="2"/>
</dbReference>
<accession>A0A1E3PNN0</accession>
<dbReference type="Pfam" id="PF00566">
    <property type="entry name" value="RabGAP-TBC"/>
    <property type="match status" value="1"/>
</dbReference>
<feature type="compositionally biased region" description="Polar residues" evidence="2">
    <location>
        <begin position="682"/>
        <end position="701"/>
    </location>
</feature>
<sequence length="745" mass="84066">MKEASEYDNSCLFMDGTNIDDDYRGAGRSLFWRMFLLKRTLDLNLVSQQVEIGRIQYDTLRTRFQCDRVLENSKFKETHDVNEDDKDELNSNPLDKIVDDNLDASNLEEQGELKQLVHQISQDINRAFPDMSFFRDSEVQIYLFRILYVYSKLNPDLSYRQGMHELAGPILYVVMKDALIPSTIEKAINTQEFSVSRNISFLLDSNYVEHDAYLLFNTIMQVAHEWYAVATPQSSSVPIIDKAQYIQSHILRIADAKLERTLSLAAIEPQLWAIKWIRLLFGREFPFQFTLHLWDTLFAVDGNSLVLVDYICAVLLLRIRWKIVASSEEALANEGPTPDDILITIFKYPLYGNNENDGKDQDLPTVTEPWRIVSHAMFLKSHLTPDAGKFIRDQYSHLWRKPITKDKLGLSRPSSSQLPSVLSSASESSKNLRDFATKISQSKEWYALDKFFREKLEEVKSKAADYDIQDVVNNPSTVIEFIKDRINIEPAVASKQQPDPVKNGNQIELKLLSMVENYQASVQEKLDSRNMALSKLLSGALISLNQTVSVAGSGEVILELNNYKNAISHIIHVKECLDDASIAPNLNLVEGNDPLGNLSLSASSDISRPSSPSKYGPSKKSVALNAISSRAFPVVSRSDELGTPVRVSLAQSEFSWMLNSPQTIPRENAPPDLVAKKESLMDAQSRSSASSPIRQTSTRANRLSGLFNRKTNRKIVMPPFHGPNESKSSSDPTLTLYGNEAIELL</sequence>
<dbReference type="SMART" id="SM00164">
    <property type="entry name" value="TBC"/>
    <property type="match status" value="1"/>
</dbReference>
<evidence type="ECO:0000256" key="1">
    <source>
        <dbReference type="ARBA" id="ARBA00022468"/>
    </source>
</evidence>
<dbReference type="PROSITE" id="PS50086">
    <property type="entry name" value="TBC_RABGAP"/>
    <property type="match status" value="1"/>
</dbReference>
<dbReference type="GO" id="GO:0005096">
    <property type="term" value="F:GTPase activator activity"/>
    <property type="evidence" value="ECO:0007669"/>
    <property type="project" value="UniProtKB-KW"/>
</dbReference>
<organism evidence="4 5">
    <name type="scientific">Nadsonia fulvescens var. elongata DSM 6958</name>
    <dbReference type="NCBI Taxonomy" id="857566"/>
    <lineage>
        <taxon>Eukaryota</taxon>
        <taxon>Fungi</taxon>
        <taxon>Dikarya</taxon>
        <taxon>Ascomycota</taxon>
        <taxon>Saccharomycotina</taxon>
        <taxon>Dipodascomycetes</taxon>
        <taxon>Dipodascales</taxon>
        <taxon>Dipodascales incertae sedis</taxon>
        <taxon>Nadsonia</taxon>
    </lineage>
</organism>
<dbReference type="OrthoDB" id="27140at2759"/>
<dbReference type="Proteomes" id="UP000095009">
    <property type="component" value="Unassembled WGS sequence"/>
</dbReference>
<dbReference type="Gene3D" id="1.10.472.80">
    <property type="entry name" value="Ypt/Rab-GAP domain of gyp1p, domain 3"/>
    <property type="match status" value="1"/>
</dbReference>
<evidence type="ECO:0000256" key="2">
    <source>
        <dbReference type="SAM" id="MobiDB-lite"/>
    </source>
</evidence>
<gene>
    <name evidence="4" type="ORF">NADFUDRAFT_50387</name>
</gene>
<keyword evidence="5" id="KW-1185">Reference proteome</keyword>
<evidence type="ECO:0000313" key="4">
    <source>
        <dbReference type="EMBL" id="ODQ66467.1"/>
    </source>
</evidence>
<dbReference type="EMBL" id="KV454408">
    <property type="protein sequence ID" value="ODQ66467.1"/>
    <property type="molecule type" value="Genomic_DNA"/>
</dbReference>
<dbReference type="FunFam" id="1.10.8.270:FF:000031">
    <property type="entry name" value="TBC1 domain family member 5"/>
    <property type="match status" value="1"/>
</dbReference>
<keyword evidence="1" id="KW-0343">GTPase activation</keyword>
<feature type="region of interest" description="Disordered" evidence="2">
    <location>
        <begin position="678"/>
        <end position="734"/>
    </location>
</feature>
<protein>
    <submittedName>
        <fullName evidence="4">RabGAP/TBC</fullName>
    </submittedName>
</protein>
<evidence type="ECO:0000313" key="5">
    <source>
        <dbReference type="Proteomes" id="UP000095009"/>
    </source>
</evidence>
<name>A0A1E3PNN0_9ASCO</name>
<dbReference type="InterPro" id="IPR035969">
    <property type="entry name" value="Rab-GAP_TBC_sf"/>
</dbReference>
<dbReference type="AlphaFoldDB" id="A0A1E3PNN0"/>
<proteinExistence type="predicted"/>
<reference evidence="4 5" key="1">
    <citation type="journal article" date="2016" name="Proc. Natl. Acad. Sci. U.S.A.">
        <title>Comparative genomics of biotechnologically important yeasts.</title>
        <authorList>
            <person name="Riley R."/>
            <person name="Haridas S."/>
            <person name="Wolfe K.H."/>
            <person name="Lopes M.R."/>
            <person name="Hittinger C.T."/>
            <person name="Goeker M."/>
            <person name="Salamov A.A."/>
            <person name="Wisecaver J.H."/>
            <person name="Long T.M."/>
            <person name="Calvey C.H."/>
            <person name="Aerts A.L."/>
            <person name="Barry K.W."/>
            <person name="Choi C."/>
            <person name="Clum A."/>
            <person name="Coughlan A.Y."/>
            <person name="Deshpande S."/>
            <person name="Douglass A.P."/>
            <person name="Hanson S.J."/>
            <person name="Klenk H.-P."/>
            <person name="LaButti K.M."/>
            <person name="Lapidus A."/>
            <person name="Lindquist E.A."/>
            <person name="Lipzen A.M."/>
            <person name="Meier-Kolthoff J.P."/>
            <person name="Ohm R.A."/>
            <person name="Otillar R.P."/>
            <person name="Pangilinan J.L."/>
            <person name="Peng Y."/>
            <person name="Rokas A."/>
            <person name="Rosa C.A."/>
            <person name="Scheuner C."/>
            <person name="Sibirny A.A."/>
            <person name="Slot J.C."/>
            <person name="Stielow J.B."/>
            <person name="Sun H."/>
            <person name="Kurtzman C.P."/>
            <person name="Blackwell M."/>
            <person name="Grigoriev I.V."/>
            <person name="Jeffries T.W."/>
        </authorList>
    </citation>
    <scope>NUCLEOTIDE SEQUENCE [LARGE SCALE GENOMIC DNA]</scope>
    <source>
        <strain evidence="4 5">DSM 6958</strain>
    </source>
</reference>
<dbReference type="Gene3D" id="1.10.8.270">
    <property type="entry name" value="putative rabgap domain of human tbc1 domain family member 14 like domains"/>
    <property type="match status" value="1"/>
</dbReference>
<dbReference type="STRING" id="857566.A0A1E3PNN0"/>
<dbReference type="PANTHER" id="PTHR22957:SF337">
    <property type="entry name" value="TBC1 DOMAIN FAMILY MEMBER 5"/>
    <property type="match status" value="1"/>
</dbReference>